<evidence type="ECO:0000256" key="1">
    <source>
        <dbReference type="ARBA" id="ARBA00009477"/>
    </source>
</evidence>
<keyword evidence="2" id="KW-0813">Transport</keyword>
<dbReference type="GO" id="GO:0022857">
    <property type="term" value="F:transmembrane transporter activity"/>
    <property type="evidence" value="ECO:0007669"/>
    <property type="project" value="InterPro"/>
</dbReference>
<dbReference type="PANTHER" id="PTHR30097:SF4">
    <property type="entry name" value="SLR6042 PROTEIN"/>
    <property type="match status" value="1"/>
</dbReference>
<evidence type="ECO:0000259" key="5">
    <source>
        <dbReference type="Pfam" id="PF25869"/>
    </source>
</evidence>
<dbReference type="InterPro" id="IPR045800">
    <property type="entry name" value="HMBD"/>
</dbReference>
<feature type="chain" id="PRO_5011713763" evidence="3">
    <location>
        <begin position="24"/>
        <end position="436"/>
    </location>
</feature>
<feature type="signal peptide" evidence="3">
    <location>
        <begin position="1"/>
        <end position="23"/>
    </location>
</feature>
<dbReference type="Pfam" id="PF19335">
    <property type="entry name" value="HMBD"/>
    <property type="match status" value="1"/>
</dbReference>
<dbReference type="InterPro" id="IPR058790">
    <property type="entry name" value="BSH_CusB"/>
</dbReference>
<dbReference type="AlphaFoldDB" id="A0A1H3LMA8"/>
<dbReference type="EMBL" id="FNOV01000011">
    <property type="protein sequence ID" value="SDY65104.1"/>
    <property type="molecule type" value="Genomic_DNA"/>
</dbReference>
<dbReference type="GO" id="GO:0015679">
    <property type="term" value="P:plasma membrane copper ion transport"/>
    <property type="evidence" value="ECO:0007669"/>
    <property type="project" value="TreeGrafter"/>
</dbReference>
<dbReference type="Pfam" id="PF25869">
    <property type="entry name" value="3HB_CusB"/>
    <property type="match status" value="1"/>
</dbReference>
<evidence type="ECO:0000259" key="7">
    <source>
        <dbReference type="Pfam" id="PF25954"/>
    </source>
</evidence>
<evidence type="ECO:0000256" key="2">
    <source>
        <dbReference type="ARBA" id="ARBA00022448"/>
    </source>
</evidence>
<feature type="domain" description="CusB-like beta-barrel" evidence="7">
    <location>
        <begin position="267"/>
        <end position="339"/>
    </location>
</feature>
<dbReference type="STRING" id="651662.SAMN04488069_11134"/>
<dbReference type="Gene3D" id="2.40.420.20">
    <property type="match status" value="1"/>
</dbReference>
<evidence type="ECO:0000256" key="3">
    <source>
        <dbReference type="SAM" id="SignalP"/>
    </source>
</evidence>
<dbReference type="Pfam" id="PF25954">
    <property type="entry name" value="Beta-barrel_RND_2"/>
    <property type="match status" value="1"/>
</dbReference>
<dbReference type="PROSITE" id="PS51257">
    <property type="entry name" value="PROKAR_LIPOPROTEIN"/>
    <property type="match status" value="1"/>
</dbReference>
<dbReference type="Gene3D" id="2.40.50.100">
    <property type="match status" value="1"/>
</dbReference>
<dbReference type="Pfam" id="PF25919">
    <property type="entry name" value="BSH_CusB"/>
    <property type="match status" value="1"/>
</dbReference>
<dbReference type="Pfam" id="PF25967">
    <property type="entry name" value="RND-MFP_C"/>
    <property type="match status" value="1"/>
</dbReference>
<dbReference type="PANTHER" id="PTHR30097">
    <property type="entry name" value="CATION EFFLUX SYSTEM PROTEIN CUSB"/>
    <property type="match status" value="1"/>
</dbReference>
<accession>A0A1H3LMA8</accession>
<keyword evidence="10" id="KW-1185">Reference proteome</keyword>
<evidence type="ECO:0000259" key="4">
    <source>
        <dbReference type="Pfam" id="PF19335"/>
    </source>
</evidence>
<evidence type="ECO:0000313" key="10">
    <source>
        <dbReference type="Proteomes" id="UP000199249"/>
    </source>
</evidence>
<feature type="domain" description="CusB-like barrel-sandwich hybrid" evidence="6">
    <location>
        <begin position="139"/>
        <end position="262"/>
    </location>
</feature>
<dbReference type="GO" id="GO:0060003">
    <property type="term" value="P:copper ion export"/>
    <property type="evidence" value="ECO:0007669"/>
    <property type="project" value="TreeGrafter"/>
</dbReference>
<dbReference type="Proteomes" id="UP000199249">
    <property type="component" value="Unassembled WGS sequence"/>
</dbReference>
<dbReference type="InterPro" id="IPR058791">
    <property type="entry name" value="3HB_CusB"/>
</dbReference>
<gene>
    <name evidence="9" type="ORF">SAMN04488069_11134</name>
</gene>
<dbReference type="InterPro" id="IPR006143">
    <property type="entry name" value="RND_pump_MFP"/>
</dbReference>
<feature type="domain" description="Multidrug resistance protein MdtA-like C-terminal permuted SH3" evidence="8">
    <location>
        <begin position="357"/>
        <end position="412"/>
    </location>
</feature>
<evidence type="ECO:0000259" key="8">
    <source>
        <dbReference type="Pfam" id="PF25967"/>
    </source>
</evidence>
<comment type="similarity">
    <text evidence="1">Belongs to the membrane fusion protein (MFP) (TC 8.A.1) family.</text>
</comment>
<dbReference type="SUPFAM" id="SSF111369">
    <property type="entry name" value="HlyD-like secretion proteins"/>
    <property type="match status" value="1"/>
</dbReference>
<feature type="domain" description="CusB-like three alpha-helical bundle" evidence="5">
    <location>
        <begin position="173"/>
        <end position="228"/>
    </location>
</feature>
<protein>
    <submittedName>
        <fullName evidence="9">Membrane fusion protein, Cu(I)/Ag(I) efflux system</fullName>
    </submittedName>
</protein>
<keyword evidence="3" id="KW-0732">Signal</keyword>
<dbReference type="InterPro" id="IPR058792">
    <property type="entry name" value="Beta-barrel_RND_2"/>
</dbReference>
<name>A0A1H3LMA8_9BACT</name>
<organism evidence="9 10">
    <name type="scientific">Hymenobacter psychrophilus</name>
    <dbReference type="NCBI Taxonomy" id="651662"/>
    <lineage>
        <taxon>Bacteria</taxon>
        <taxon>Pseudomonadati</taxon>
        <taxon>Bacteroidota</taxon>
        <taxon>Cytophagia</taxon>
        <taxon>Cytophagales</taxon>
        <taxon>Hymenobacteraceae</taxon>
        <taxon>Hymenobacter</taxon>
    </lineage>
</organism>
<feature type="domain" description="Heavy metal binding" evidence="4">
    <location>
        <begin position="48"/>
        <end position="74"/>
    </location>
</feature>
<dbReference type="NCBIfam" id="TIGR01730">
    <property type="entry name" value="RND_mfp"/>
    <property type="match status" value="1"/>
</dbReference>
<evidence type="ECO:0000259" key="6">
    <source>
        <dbReference type="Pfam" id="PF25919"/>
    </source>
</evidence>
<evidence type="ECO:0000313" key="9">
    <source>
        <dbReference type="EMBL" id="SDY65104.1"/>
    </source>
</evidence>
<dbReference type="GO" id="GO:0046914">
    <property type="term" value="F:transition metal ion binding"/>
    <property type="evidence" value="ECO:0007669"/>
    <property type="project" value="TreeGrafter"/>
</dbReference>
<dbReference type="GO" id="GO:0016020">
    <property type="term" value="C:membrane"/>
    <property type="evidence" value="ECO:0007669"/>
    <property type="project" value="InterPro"/>
</dbReference>
<proteinExistence type="inferred from homology"/>
<dbReference type="InterPro" id="IPR058627">
    <property type="entry name" value="MdtA-like_C"/>
</dbReference>
<sequence>MRNSSNLIALMALCLGLAACGRADDPATASAPQADATATSATAALGRYYTCSMHPQVHQDHPGDCPICGMDLIAVNKPTASATGGARTLHLSAEQVRQGNIRVSKVGQQGANDKTSGAALATGLRLTGRVVLNPENLVQVSARVPGRVDRLYVRATGETVRAGAPLFAIYSEELLKAQQELLLARAQMRELAGQQIDYAPLADAAQTKLRLWGMTSRQITTLLRSGKVLNPMPYFSPRRGIVQTLNIREGDYVSEGTAVLQLADLSSVWVEAQRYASDQPLRDGQTVQVSFPAFPGRVVPGRVSFSSPELAGESRVALVRVKIPNPHQQYTPGLQAVVETVGPVSRAEPVAGGGLRVPIAAVLQESAGSSLWVRNPDGRYENRMVKLGPQTGQQVEILSNLKAGEEVVINGAYLLNSEYILQNGATPMAGMEGMKM</sequence>
<dbReference type="Gene3D" id="2.40.30.170">
    <property type="match status" value="1"/>
</dbReference>
<reference evidence="10" key="1">
    <citation type="submission" date="2016-10" db="EMBL/GenBank/DDBJ databases">
        <authorList>
            <person name="Varghese N."/>
            <person name="Submissions S."/>
        </authorList>
    </citation>
    <scope>NUCLEOTIDE SEQUENCE [LARGE SCALE GENOMIC DNA]</scope>
    <source>
        <strain evidence="10">CGMCC 1.8975</strain>
    </source>
</reference>
<dbReference type="GO" id="GO:0030288">
    <property type="term" value="C:outer membrane-bounded periplasmic space"/>
    <property type="evidence" value="ECO:0007669"/>
    <property type="project" value="TreeGrafter"/>
</dbReference>
<dbReference type="InterPro" id="IPR051909">
    <property type="entry name" value="MFP_Cation_Efflux"/>
</dbReference>